<dbReference type="Proteomes" id="UP001491310">
    <property type="component" value="Unassembled WGS sequence"/>
</dbReference>
<accession>A0ABR2YRH1</accession>
<keyword evidence="2" id="KW-1185">Reference proteome</keyword>
<gene>
    <name evidence="1" type="ORF">WJX75_008420</name>
</gene>
<proteinExistence type="predicted"/>
<reference evidence="1 2" key="1">
    <citation type="journal article" date="2024" name="Nat. Commun.">
        <title>Phylogenomics reveals the evolutionary origins of lichenization in chlorophyte algae.</title>
        <authorList>
            <person name="Puginier C."/>
            <person name="Libourel C."/>
            <person name="Otte J."/>
            <person name="Skaloud P."/>
            <person name="Haon M."/>
            <person name="Grisel S."/>
            <person name="Petersen M."/>
            <person name="Berrin J.G."/>
            <person name="Delaux P.M."/>
            <person name="Dal Grande F."/>
            <person name="Keller J."/>
        </authorList>
    </citation>
    <scope>NUCLEOTIDE SEQUENCE [LARGE SCALE GENOMIC DNA]</scope>
    <source>
        <strain evidence="1 2">SAG 216-7</strain>
    </source>
</reference>
<protein>
    <submittedName>
        <fullName evidence="1">Uncharacterized protein</fullName>
    </submittedName>
</protein>
<evidence type="ECO:0000313" key="2">
    <source>
        <dbReference type="Proteomes" id="UP001491310"/>
    </source>
</evidence>
<dbReference type="EMBL" id="JALJOT010000007">
    <property type="protein sequence ID" value="KAK9909186.1"/>
    <property type="molecule type" value="Genomic_DNA"/>
</dbReference>
<organism evidence="1 2">
    <name type="scientific">Coccomyxa subellipsoidea</name>
    <dbReference type="NCBI Taxonomy" id="248742"/>
    <lineage>
        <taxon>Eukaryota</taxon>
        <taxon>Viridiplantae</taxon>
        <taxon>Chlorophyta</taxon>
        <taxon>core chlorophytes</taxon>
        <taxon>Trebouxiophyceae</taxon>
        <taxon>Trebouxiophyceae incertae sedis</taxon>
        <taxon>Coccomyxaceae</taxon>
        <taxon>Coccomyxa</taxon>
    </lineage>
</organism>
<sequence>MDNLSDNHQRTKWRDRAVCLRSELVLLLADRMQFPDPALFWDNIAMITKPGHVQQVTANGSGGGFSEEVMALRTKLVMAQQDLQRRAADVRDTNQKMQAAVAERDKLQVMYNDLRCNLDPATQDQQAKAVRECGALREHARTLSMNLESHARVVENLISLNSELMDAANLRALESQMKADVEQGSGSAVPLLDK</sequence>
<name>A0ABR2YRH1_9CHLO</name>
<evidence type="ECO:0000313" key="1">
    <source>
        <dbReference type="EMBL" id="KAK9909186.1"/>
    </source>
</evidence>
<comment type="caution">
    <text evidence="1">The sequence shown here is derived from an EMBL/GenBank/DDBJ whole genome shotgun (WGS) entry which is preliminary data.</text>
</comment>